<evidence type="ECO:0000259" key="6">
    <source>
        <dbReference type="Pfam" id="PF22178"/>
    </source>
</evidence>
<dbReference type="Pfam" id="PF04717">
    <property type="entry name" value="Phage_base_V"/>
    <property type="match status" value="1"/>
</dbReference>
<dbReference type="SUPFAM" id="SSF69279">
    <property type="entry name" value="Phage tail proteins"/>
    <property type="match status" value="2"/>
</dbReference>
<feature type="region of interest" description="Disordered" evidence="4">
    <location>
        <begin position="447"/>
        <end position="467"/>
    </location>
</feature>
<evidence type="ECO:0000256" key="4">
    <source>
        <dbReference type="SAM" id="MobiDB-lite"/>
    </source>
</evidence>
<evidence type="ECO:0000313" key="8">
    <source>
        <dbReference type="Proteomes" id="UP001164459"/>
    </source>
</evidence>
<accession>A0ABY7HC35</accession>
<evidence type="ECO:0000259" key="5">
    <source>
        <dbReference type="Pfam" id="PF04717"/>
    </source>
</evidence>
<reference evidence="7" key="1">
    <citation type="submission" date="2022-11" db="EMBL/GenBank/DDBJ databases">
        <title>Minimal conservation of predation-associated metabolite biosynthetic gene clusters underscores biosynthetic potential of Myxococcota including descriptions for ten novel species: Archangium lansinium sp. nov., Myxococcus landrumus sp. nov., Nannocystis bai.</title>
        <authorList>
            <person name="Ahearne A."/>
            <person name="Stevens C."/>
            <person name="Dowd S."/>
        </authorList>
    </citation>
    <scope>NUCLEOTIDE SEQUENCE</scope>
    <source>
        <strain evidence="7">Fl3</strain>
    </source>
</reference>
<dbReference type="InterPro" id="IPR028208">
    <property type="entry name" value="Effector_pro_NleD-like"/>
</dbReference>
<feature type="domain" description="Gp5/Type VI secretion system Vgr protein OB-fold" evidence="5">
    <location>
        <begin position="374"/>
        <end position="442"/>
    </location>
</feature>
<feature type="compositionally biased region" description="Polar residues" evidence="4">
    <location>
        <begin position="835"/>
        <end position="847"/>
    </location>
</feature>
<feature type="region of interest" description="Disordered" evidence="4">
    <location>
        <begin position="835"/>
        <end position="887"/>
    </location>
</feature>
<dbReference type="InterPro" id="IPR050708">
    <property type="entry name" value="T6SS_VgrG/RHS"/>
</dbReference>
<comment type="similarity">
    <text evidence="2">Belongs to the VgrG protein family.</text>
</comment>
<dbReference type="Gene3D" id="3.55.50.10">
    <property type="entry name" value="Baseplate protein-like domains"/>
    <property type="match status" value="1"/>
</dbReference>
<gene>
    <name evidence="7" type="primary">tssI</name>
    <name evidence="7" type="ORF">O0S08_10435</name>
</gene>
<dbReference type="SUPFAM" id="SSF69349">
    <property type="entry name" value="Phage fibre proteins"/>
    <property type="match status" value="1"/>
</dbReference>
<evidence type="ECO:0000313" key="7">
    <source>
        <dbReference type="EMBL" id="WAS96564.1"/>
    </source>
</evidence>
<evidence type="ECO:0000256" key="1">
    <source>
        <dbReference type="ARBA" id="ARBA00004613"/>
    </source>
</evidence>
<evidence type="ECO:0000256" key="2">
    <source>
        <dbReference type="ARBA" id="ARBA00005558"/>
    </source>
</evidence>
<dbReference type="RefSeq" id="WP_269038926.1">
    <property type="nucleotide sequence ID" value="NZ_CP114040.1"/>
</dbReference>
<organism evidence="7 8">
    <name type="scientific">Nannocystis punicea</name>
    <dbReference type="NCBI Taxonomy" id="2995304"/>
    <lineage>
        <taxon>Bacteria</taxon>
        <taxon>Pseudomonadati</taxon>
        <taxon>Myxococcota</taxon>
        <taxon>Polyangia</taxon>
        <taxon>Nannocystales</taxon>
        <taxon>Nannocystaceae</taxon>
        <taxon>Nannocystis</taxon>
    </lineage>
</organism>
<evidence type="ECO:0000256" key="3">
    <source>
        <dbReference type="ARBA" id="ARBA00022525"/>
    </source>
</evidence>
<dbReference type="PANTHER" id="PTHR32305">
    <property type="match status" value="1"/>
</dbReference>
<keyword evidence="3" id="KW-0964">Secreted</keyword>
<dbReference type="InterPro" id="IPR017847">
    <property type="entry name" value="T6SS_RhsGE_Vgr_subset"/>
</dbReference>
<dbReference type="SUPFAM" id="SSF69255">
    <property type="entry name" value="gp5 N-terminal domain-like"/>
    <property type="match status" value="1"/>
</dbReference>
<dbReference type="NCBIfam" id="TIGR01646">
    <property type="entry name" value="vgr_GE"/>
    <property type="match status" value="1"/>
</dbReference>
<dbReference type="Gene3D" id="2.30.110.50">
    <property type="match status" value="1"/>
</dbReference>
<dbReference type="InterPro" id="IPR006531">
    <property type="entry name" value="Gp5/Vgr_OB"/>
</dbReference>
<dbReference type="Pfam" id="PF14891">
    <property type="entry name" value="Peptidase_M91"/>
    <property type="match status" value="1"/>
</dbReference>
<keyword evidence="8" id="KW-1185">Reference proteome</keyword>
<dbReference type="InterPro" id="IPR037026">
    <property type="entry name" value="Vgr_OB-fold_dom_sf"/>
</dbReference>
<feature type="domain" description="Gp5/Type VI secretion system Vgr C-terminal trimerisation" evidence="6">
    <location>
        <begin position="459"/>
        <end position="532"/>
    </location>
</feature>
<dbReference type="PANTHER" id="PTHR32305:SF15">
    <property type="entry name" value="PROTEIN RHSA-RELATED"/>
    <property type="match status" value="1"/>
</dbReference>
<sequence>MTVGDKELRAVRFSGHEAISSLYEFRVEVAANELDLEDLLDAPASLTIRGMDEARLVHGFVTEAEYIGHTTSFELYELTVVPWAQRLLHRQSSRIFQDMTTQQIVSEVLTRAGLKAVMFRFSLVESYAPRDYCVQYRESDFTFISRLLEEDGIFYYFEHEADKHVWVMADNVNVHPPIVGNPTVLFNPQIDAAVQSEERVRSFRFGGRVRPGKVSLRDFNLHKPDQPMEVQATGKVHRELEVYDYPGEYQDPGRGGPHQGQQMAKIRLEALQATRRLGSGASDSPRLTPGYFMILASHPRPEFDGEYRVLEVHHVGAQPQVLDQEAEGGSSYHNTFTATELKVPYRPPRTTQRPTVRGVQTATVVGPEGEEIHVDRHGRVRVQFHWDRDGKFDERSATWVRVSQMWAGNRYGAMFLPRIGHEVLVDFIEGDPDRPVITGRIYHGLNEPPYPLPDEKTKSTIKSDSSLGGGGFNELRFEDRKGSEEIFLHAQKDWNTVILHNHSENVGVNRSANIGAVDSVVVGTVQTITIKQPPPPNPPPPPIPPTGTAMSDKFFSLTTGLATVTVNGADVTIDATGKVNIHSVGAMSINSDAALSISGKSVEINATTTMKVAGKASVDVTSSGPTTISGTPVQLNGPGLFAGRVTELAPATITTGAALVVIGGASFPLPVVRLPDGSLQVGKNITVQPGTGRYADFQNKVMRDLGIMASTPSGLQRLNNIENNPAGHKLTIREYSAAEEATYGANNSLCYPGAAQGSANALGYDAAGNPVPGPGSDTQISYNPDIVSGPAGSPEPADATLFHEMGHAEHNVYGTNRQWEGRTDGYENNEEWQTISQGTNQPGSGSQVPGVPASPSENDYLGDRNYPYRRTDHGSGYSNPDGSPITP</sequence>
<dbReference type="EMBL" id="CP114040">
    <property type="protein sequence ID" value="WAS96564.1"/>
    <property type="molecule type" value="Genomic_DNA"/>
</dbReference>
<name>A0ABY7HC35_9BACT</name>
<dbReference type="Pfam" id="PF22178">
    <property type="entry name" value="Gp5_trimer_C"/>
    <property type="match status" value="1"/>
</dbReference>
<dbReference type="InterPro" id="IPR054030">
    <property type="entry name" value="Gp5_Vgr_C"/>
</dbReference>
<dbReference type="Pfam" id="PF05954">
    <property type="entry name" value="Phage_GPD"/>
    <property type="match status" value="1"/>
</dbReference>
<dbReference type="Gene3D" id="2.40.50.230">
    <property type="entry name" value="Gp5 N-terminal domain"/>
    <property type="match status" value="1"/>
</dbReference>
<dbReference type="Gene3D" id="4.10.220.110">
    <property type="match status" value="1"/>
</dbReference>
<dbReference type="InterPro" id="IPR006533">
    <property type="entry name" value="T6SS_Vgr_RhsGE"/>
</dbReference>
<dbReference type="NCBIfam" id="TIGR03361">
    <property type="entry name" value="VI_Rhs_Vgr"/>
    <property type="match status" value="1"/>
</dbReference>
<proteinExistence type="inferred from homology"/>
<protein>
    <submittedName>
        <fullName evidence="7">Type VI secretion system tip protein TssI/VgrG</fullName>
    </submittedName>
</protein>
<comment type="subcellular location">
    <subcellularLocation>
        <location evidence="1">Secreted</location>
    </subcellularLocation>
</comment>
<dbReference type="Proteomes" id="UP001164459">
    <property type="component" value="Chromosome"/>
</dbReference>